<name>A0AAV2CSM4_9ROSI</name>
<feature type="compositionally biased region" description="Basic and acidic residues" evidence="1">
    <location>
        <begin position="61"/>
        <end position="73"/>
    </location>
</feature>
<keyword evidence="3" id="KW-1185">Reference proteome</keyword>
<organism evidence="2 3">
    <name type="scientific">Linum trigynum</name>
    <dbReference type="NCBI Taxonomy" id="586398"/>
    <lineage>
        <taxon>Eukaryota</taxon>
        <taxon>Viridiplantae</taxon>
        <taxon>Streptophyta</taxon>
        <taxon>Embryophyta</taxon>
        <taxon>Tracheophyta</taxon>
        <taxon>Spermatophyta</taxon>
        <taxon>Magnoliopsida</taxon>
        <taxon>eudicotyledons</taxon>
        <taxon>Gunneridae</taxon>
        <taxon>Pentapetalae</taxon>
        <taxon>rosids</taxon>
        <taxon>fabids</taxon>
        <taxon>Malpighiales</taxon>
        <taxon>Linaceae</taxon>
        <taxon>Linum</taxon>
    </lineage>
</organism>
<gene>
    <name evidence="2" type="ORF">LTRI10_LOCUS6819</name>
</gene>
<dbReference type="EMBL" id="OZ034814">
    <property type="protein sequence ID" value="CAL1359325.1"/>
    <property type="molecule type" value="Genomic_DNA"/>
</dbReference>
<evidence type="ECO:0000256" key="1">
    <source>
        <dbReference type="SAM" id="MobiDB-lite"/>
    </source>
</evidence>
<dbReference type="PANTHER" id="PTHR34198:SF21">
    <property type="entry name" value="PROTEIN, PUTATIVE-RELATED"/>
    <property type="match status" value="1"/>
</dbReference>
<dbReference type="AlphaFoldDB" id="A0AAV2CSM4"/>
<dbReference type="Proteomes" id="UP001497516">
    <property type="component" value="Chromosome 10"/>
</dbReference>
<evidence type="ECO:0000313" key="3">
    <source>
        <dbReference type="Proteomes" id="UP001497516"/>
    </source>
</evidence>
<proteinExistence type="predicted"/>
<dbReference type="PANTHER" id="PTHR34198">
    <property type="entry name" value="OS01G0175100 PROTEIN"/>
    <property type="match status" value="1"/>
</dbReference>
<feature type="region of interest" description="Disordered" evidence="1">
    <location>
        <begin position="51"/>
        <end position="80"/>
    </location>
</feature>
<sequence length="132" mass="14358">MAANLLPLRPAVVCSSSSLEPNNPRRIPSSSVSPKWWSPLFGWSSEPDYVGTSEIQPADGDQNKNRADLESKQARSRFSPGCFTAEKAKQLRMMTSGASSHHDVMYHSAIASRLASDFKKNDNSSSSAAADR</sequence>
<reference evidence="2 3" key="1">
    <citation type="submission" date="2024-04" db="EMBL/GenBank/DDBJ databases">
        <authorList>
            <person name="Fracassetti M."/>
        </authorList>
    </citation>
    <scope>NUCLEOTIDE SEQUENCE [LARGE SCALE GENOMIC DNA]</scope>
</reference>
<protein>
    <submittedName>
        <fullName evidence="2">Uncharacterized protein</fullName>
    </submittedName>
</protein>
<evidence type="ECO:0000313" key="2">
    <source>
        <dbReference type="EMBL" id="CAL1359325.1"/>
    </source>
</evidence>
<accession>A0AAV2CSM4</accession>